<dbReference type="Pfam" id="PF03466">
    <property type="entry name" value="LysR_substrate"/>
    <property type="match status" value="1"/>
</dbReference>
<keyword evidence="7" id="KW-1185">Reference proteome</keyword>
<dbReference type="Proteomes" id="UP000599074">
    <property type="component" value="Unassembled WGS sequence"/>
</dbReference>
<dbReference type="Gene3D" id="3.40.190.290">
    <property type="match status" value="1"/>
</dbReference>
<sequence length="296" mass="31229">MESLDVRQVSYFLAVVEHGGFGRAASALEVAQPTLSQSVRALERELGADLFHRVSHGVVLSSAGRAFIGPARQVLRGIAAARQSVDSGGRSGLSLDLVTVPVLAVHPGAALVGSFLRANPTMFVRIDEPDTDDQLHLLVRDGQSELGLSHLPLPHLGLDVIELGVQELWLAFPPGTDVGTDKAVPLTRLDGRDVIGVPRSSWQRGFVERALRDQGVRTRLAVEAAPREAVVPLVLGGVGAAFVLRESAETAAGLGAVVRPTDPPLRQAYGLVHRPGPLSTATRAFVAHARAFCGSG</sequence>
<dbReference type="PRINTS" id="PR00039">
    <property type="entry name" value="HTHLYSR"/>
</dbReference>
<evidence type="ECO:0000256" key="3">
    <source>
        <dbReference type="ARBA" id="ARBA00023125"/>
    </source>
</evidence>
<dbReference type="InterPro" id="IPR036388">
    <property type="entry name" value="WH-like_DNA-bd_sf"/>
</dbReference>
<dbReference type="Gene3D" id="1.10.10.10">
    <property type="entry name" value="Winged helix-like DNA-binding domain superfamily/Winged helix DNA-binding domain"/>
    <property type="match status" value="1"/>
</dbReference>
<dbReference type="GO" id="GO:0032993">
    <property type="term" value="C:protein-DNA complex"/>
    <property type="evidence" value="ECO:0007669"/>
    <property type="project" value="TreeGrafter"/>
</dbReference>
<dbReference type="PANTHER" id="PTHR30346">
    <property type="entry name" value="TRANSCRIPTIONAL DUAL REGULATOR HCAR-RELATED"/>
    <property type="match status" value="1"/>
</dbReference>
<dbReference type="SUPFAM" id="SSF46785">
    <property type="entry name" value="Winged helix' DNA-binding domain"/>
    <property type="match status" value="1"/>
</dbReference>
<evidence type="ECO:0000256" key="4">
    <source>
        <dbReference type="ARBA" id="ARBA00023163"/>
    </source>
</evidence>
<dbReference type="InterPro" id="IPR005119">
    <property type="entry name" value="LysR_subst-bd"/>
</dbReference>
<proteinExistence type="inferred from homology"/>
<dbReference type="AlphaFoldDB" id="A0A8J3TAQ6"/>
<keyword evidence="3" id="KW-0238">DNA-binding</keyword>
<dbReference type="InterPro" id="IPR000847">
    <property type="entry name" value="LysR_HTH_N"/>
</dbReference>
<comment type="caution">
    <text evidence="6">The sequence shown here is derived from an EMBL/GenBank/DDBJ whole genome shotgun (WGS) entry which is preliminary data.</text>
</comment>
<dbReference type="GO" id="GO:0003677">
    <property type="term" value="F:DNA binding"/>
    <property type="evidence" value="ECO:0007669"/>
    <property type="project" value="UniProtKB-KW"/>
</dbReference>
<dbReference type="SUPFAM" id="SSF53850">
    <property type="entry name" value="Periplasmic binding protein-like II"/>
    <property type="match status" value="1"/>
</dbReference>
<accession>A0A8J3TAQ6</accession>
<dbReference type="GO" id="GO:0003700">
    <property type="term" value="F:DNA-binding transcription factor activity"/>
    <property type="evidence" value="ECO:0007669"/>
    <property type="project" value="InterPro"/>
</dbReference>
<dbReference type="PROSITE" id="PS50931">
    <property type="entry name" value="HTH_LYSR"/>
    <property type="match status" value="1"/>
</dbReference>
<dbReference type="EMBL" id="BOON01000031">
    <property type="protein sequence ID" value="GII23710.1"/>
    <property type="molecule type" value="Genomic_DNA"/>
</dbReference>
<evidence type="ECO:0000259" key="5">
    <source>
        <dbReference type="PROSITE" id="PS50931"/>
    </source>
</evidence>
<protein>
    <recommendedName>
        <fullName evidence="5">HTH lysR-type domain-containing protein</fullName>
    </recommendedName>
</protein>
<reference evidence="6" key="1">
    <citation type="submission" date="2021-01" db="EMBL/GenBank/DDBJ databases">
        <title>Whole genome shotgun sequence of Planosporangium mesophilum NBRC 109066.</title>
        <authorList>
            <person name="Komaki H."/>
            <person name="Tamura T."/>
        </authorList>
    </citation>
    <scope>NUCLEOTIDE SEQUENCE</scope>
    <source>
        <strain evidence="6">NBRC 109066</strain>
    </source>
</reference>
<name>A0A8J3TAQ6_9ACTN</name>
<dbReference type="PANTHER" id="PTHR30346:SF30">
    <property type="entry name" value="SMALL NEUTRAL PROTEASE REGULATORY PROTEIN"/>
    <property type="match status" value="1"/>
</dbReference>
<gene>
    <name evidence="6" type="ORF">Pme01_33070</name>
</gene>
<evidence type="ECO:0000256" key="1">
    <source>
        <dbReference type="ARBA" id="ARBA00009437"/>
    </source>
</evidence>
<dbReference type="CDD" id="cd05466">
    <property type="entry name" value="PBP2_LTTR_substrate"/>
    <property type="match status" value="1"/>
</dbReference>
<organism evidence="6 7">
    <name type="scientific">Planosporangium mesophilum</name>
    <dbReference type="NCBI Taxonomy" id="689768"/>
    <lineage>
        <taxon>Bacteria</taxon>
        <taxon>Bacillati</taxon>
        <taxon>Actinomycetota</taxon>
        <taxon>Actinomycetes</taxon>
        <taxon>Micromonosporales</taxon>
        <taxon>Micromonosporaceae</taxon>
        <taxon>Planosporangium</taxon>
    </lineage>
</organism>
<keyword evidence="2" id="KW-0805">Transcription regulation</keyword>
<feature type="domain" description="HTH lysR-type" evidence="5">
    <location>
        <begin position="4"/>
        <end position="61"/>
    </location>
</feature>
<evidence type="ECO:0000313" key="7">
    <source>
        <dbReference type="Proteomes" id="UP000599074"/>
    </source>
</evidence>
<evidence type="ECO:0000256" key="2">
    <source>
        <dbReference type="ARBA" id="ARBA00023015"/>
    </source>
</evidence>
<dbReference type="InterPro" id="IPR036390">
    <property type="entry name" value="WH_DNA-bd_sf"/>
</dbReference>
<keyword evidence="4" id="KW-0804">Transcription</keyword>
<evidence type="ECO:0000313" key="6">
    <source>
        <dbReference type="EMBL" id="GII23710.1"/>
    </source>
</evidence>
<dbReference type="FunFam" id="1.10.10.10:FF:000001">
    <property type="entry name" value="LysR family transcriptional regulator"/>
    <property type="match status" value="1"/>
</dbReference>
<dbReference type="Pfam" id="PF00126">
    <property type="entry name" value="HTH_1"/>
    <property type="match status" value="1"/>
</dbReference>
<comment type="similarity">
    <text evidence="1">Belongs to the LysR transcriptional regulatory family.</text>
</comment>